<name>A0AAD6UUC1_9AGAR</name>
<dbReference type="SUPFAM" id="SSF52540">
    <property type="entry name" value="P-loop containing nucleoside triphosphate hydrolases"/>
    <property type="match status" value="1"/>
</dbReference>
<dbReference type="EMBL" id="JARJCW010000094">
    <property type="protein sequence ID" value="KAJ7194955.1"/>
    <property type="molecule type" value="Genomic_DNA"/>
</dbReference>
<accession>A0AAD6UUC1</accession>
<evidence type="ECO:0000313" key="2">
    <source>
        <dbReference type="Proteomes" id="UP001219525"/>
    </source>
</evidence>
<dbReference type="AlphaFoldDB" id="A0AAD6UUC1"/>
<comment type="caution">
    <text evidence="1">The sequence shown here is derived from an EMBL/GenBank/DDBJ whole genome shotgun (WGS) entry which is preliminary data.</text>
</comment>
<keyword evidence="2" id="KW-1185">Reference proteome</keyword>
<sequence length="226" mass="24844">MRRGDALLISPTGSGKSLTWILPLLARKEGMFLVVTPYTSLGLDGELSAKQPTGFFEKAATGEMLVIYFRKIVGLDTPLIALSATCPELYRHSLLTFAGLRMDYTLINHGNFRPELSTIILPMLYDITSFLDIAFILPLGTREADLVPTIVYADDLELLTKMFWWAFPRAASMGIPTHAIDIIHSGLSVSNVLFSTSAVIFAFQTLISAVDVGLDAKGKLQLGWFL</sequence>
<reference evidence="1" key="1">
    <citation type="submission" date="2023-03" db="EMBL/GenBank/DDBJ databases">
        <title>Massive genome expansion in bonnet fungi (Mycena s.s.) driven by repeated elements and novel gene families across ecological guilds.</title>
        <authorList>
            <consortium name="Lawrence Berkeley National Laboratory"/>
            <person name="Harder C.B."/>
            <person name="Miyauchi S."/>
            <person name="Viragh M."/>
            <person name="Kuo A."/>
            <person name="Thoen E."/>
            <person name="Andreopoulos B."/>
            <person name="Lu D."/>
            <person name="Skrede I."/>
            <person name="Drula E."/>
            <person name="Henrissat B."/>
            <person name="Morin E."/>
            <person name="Kohler A."/>
            <person name="Barry K."/>
            <person name="LaButti K."/>
            <person name="Morin E."/>
            <person name="Salamov A."/>
            <person name="Lipzen A."/>
            <person name="Mereny Z."/>
            <person name="Hegedus B."/>
            <person name="Baldrian P."/>
            <person name="Stursova M."/>
            <person name="Weitz H."/>
            <person name="Taylor A."/>
            <person name="Grigoriev I.V."/>
            <person name="Nagy L.G."/>
            <person name="Martin F."/>
            <person name="Kauserud H."/>
        </authorList>
    </citation>
    <scope>NUCLEOTIDE SEQUENCE</scope>
    <source>
        <strain evidence="1">9144</strain>
    </source>
</reference>
<dbReference type="Gene3D" id="3.40.50.300">
    <property type="entry name" value="P-loop containing nucleotide triphosphate hydrolases"/>
    <property type="match status" value="1"/>
</dbReference>
<proteinExistence type="predicted"/>
<gene>
    <name evidence="1" type="ORF">GGX14DRAFT_404312</name>
</gene>
<organism evidence="1 2">
    <name type="scientific">Mycena pura</name>
    <dbReference type="NCBI Taxonomy" id="153505"/>
    <lineage>
        <taxon>Eukaryota</taxon>
        <taxon>Fungi</taxon>
        <taxon>Dikarya</taxon>
        <taxon>Basidiomycota</taxon>
        <taxon>Agaricomycotina</taxon>
        <taxon>Agaricomycetes</taxon>
        <taxon>Agaricomycetidae</taxon>
        <taxon>Agaricales</taxon>
        <taxon>Marasmiineae</taxon>
        <taxon>Mycenaceae</taxon>
        <taxon>Mycena</taxon>
    </lineage>
</organism>
<dbReference type="Proteomes" id="UP001219525">
    <property type="component" value="Unassembled WGS sequence"/>
</dbReference>
<evidence type="ECO:0008006" key="3">
    <source>
        <dbReference type="Google" id="ProtNLM"/>
    </source>
</evidence>
<dbReference type="InterPro" id="IPR027417">
    <property type="entry name" value="P-loop_NTPase"/>
</dbReference>
<evidence type="ECO:0000313" key="1">
    <source>
        <dbReference type="EMBL" id="KAJ7194955.1"/>
    </source>
</evidence>
<protein>
    <recommendedName>
        <fullName evidence="3">Helicase ATP-binding domain-containing protein</fullName>
    </recommendedName>
</protein>